<evidence type="ECO:0000313" key="2">
    <source>
        <dbReference type="EMBL" id="MEA5455240.1"/>
    </source>
</evidence>
<dbReference type="Gene3D" id="3.40.190.10">
    <property type="entry name" value="Periplasmic binding protein-like II"/>
    <property type="match status" value="1"/>
</dbReference>
<proteinExistence type="predicted"/>
<dbReference type="EMBL" id="JAYGGQ010000007">
    <property type="protein sequence ID" value="MEA5455240.1"/>
    <property type="molecule type" value="Genomic_DNA"/>
</dbReference>
<evidence type="ECO:0000256" key="1">
    <source>
        <dbReference type="SAM" id="SignalP"/>
    </source>
</evidence>
<accession>A0ABU5T6P7</accession>
<comment type="caution">
    <text evidence="2">The sequence shown here is derived from an EMBL/GenBank/DDBJ whole genome shotgun (WGS) entry which is preliminary data.</text>
</comment>
<sequence length="445" mass="47348">MRSRNRRALALAASLAAAALLSACSAGAGSAPAATGANSSGPVTIDVWGWDPITKQVADAFNKSQDQVKVNYVQQASNTAMQTNFRNVMESKKDVPCLAQGFAPLATSLVNGWAQDITSYIKPIEDKFGAGALAGAKLGDKYYGIPGAPSAQFMMVNAKTLKAGGVEAPKTWEELIKTGKSLAPSGVKVINLAGEDPSVLVNLAQQADAEWFKIDGDKWTVNLHGKETLKAADVFQQIVDNGLNSTQTYKDRPALYSYFDSGKLATLPTQWWSLPGLQTNFKNSLGDWEAVPNPQFEGATGERVPGRGSASIVPVGCEHPEAAVKFSTFALTDPKGIEASRNKDTGTVGIPAALKDVSQYTEAVVPTKLFGQSPKEVGRVIADAQANVIGGFELGPDYDAWFPQLQDQWGKAVAKQITFKDALANVEAYIANDLKSKGIDYTIAK</sequence>
<gene>
    <name evidence="2" type="ORF">SPF06_10950</name>
</gene>
<dbReference type="SUPFAM" id="SSF53850">
    <property type="entry name" value="Periplasmic binding protein-like II"/>
    <property type="match status" value="1"/>
</dbReference>
<feature type="chain" id="PRO_5045844368" evidence="1">
    <location>
        <begin position="29"/>
        <end position="445"/>
    </location>
</feature>
<protein>
    <submittedName>
        <fullName evidence="2">Extracellular solute-binding protein</fullName>
    </submittedName>
</protein>
<evidence type="ECO:0000313" key="3">
    <source>
        <dbReference type="Proteomes" id="UP001304769"/>
    </source>
</evidence>
<dbReference type="PANTHER" id="PTHR43649">
    <property type="entry name" value="ARABINOSE-BINDING PROTEIN-RELATED"/>
    <property type="match status" value="1"/>
</dbReference>
<dbReference type="Proteomes" id="UP001304769">
    <property type="component" value="Unassembled WGS sequence"/>
</dbReference>
<organism evidence="2 3">
    <name type="scientific">Sinomonas terricola</name>
    <dbReference type="NCBI Taxonomy" id="3110330"/>
    <lineage>
        <taxon>Bacteria</taxon>
        <taxon>Bacillati</taxon>
        <taxon>Actinomycetota</taxon>
        <taxon>Actinomycetes</taxon>
        <taxon>Micrococcales</taxon>
        <taxon>Micrococcaceae</taxon>
        <taxon>Sinomonas</taxon>
    </lineage>
</organism>
<dbReference type="InterPro" id="IPR050490">
    <property type="entry name" value="Bact_solute-bd_prot1"/>
</dbReference>
<keyword evidence="1" id="KW-0732">Signal</keyword>
<feature type="signal peptide" evidence="1">
    <location>
        <begin position="1"/>
        <end position="28"/>
    </location>
</feature>
<dbReference type="RefSeq" id="WP_323279095.1">
    <property type="nucleotide sequence ID" value="NZ_JAYGGQ010000007.1"/>
</dbReference>
<keyword evidence="3" id="KW-1185">Reference proteome</keyword>
<dbReference type="PROSITE" id="PS51318">
    <property type="entry name" value="TAT"/>
    <property type="match status" value="1"/>
</dbReference>
<reference evidence="2 3" key="1">
    <citation type="submission" date="2023-12" db="EMBL/GenBank/DDBJ databases">
        <title>Sinomonas terricola sp. nov, isolated from litchi orchard soil in Guangdong, PR China.</title>
        <authorList>
            <person name="Jiaxin W."/>
            <person name="Yang Z."/>
            <person name="Honghui Z."/>
        </authorList>
    </citation>
    <scope>NUCLEOTIDE SEQUENCE [LARGE SCALE GENOMIC DNA]</scope>
    <source>
        <strain evidence="2 3">JGH33</strain>
    </source>
</reference>
<name>A0ABU5T6P7_9MICC</name>
<dbReference type="PANTHER" id="PTHR43649:SF30">
    <property type="entry name" value="ABC TRANSPORTER SUBSTRATE-BINDING PROTEIN"/>
    <property type="match status" value="1"/>
</dbReference>
<dbReference type="InterPro" id="IPR006311">
    <property type="entry name" value="TAT_signal"/>
</dbReference>
<dbReference type="PROSITE" id="PS51257">
    <property type="entry name" value="PROKAR_LIPOPROTEIN"/>
    <property type="match status" value="1"/>
</dbReference>